<dbReference type="SUPFAM" id="SSF52833">
    <property type="entry name" value="Thioredoxin-like"/>
    <property type="match status" value="1"/>
</dbReference>
<dbReference type="InterPro" id="IPR013740">
    <property type="entry name" value="Redoxin"/>
</dbReference>
<sequence length="466" mass="52620">MRLTFFILSVLLLASCSNNNTITLSGVITNPDSNVITLNIPYTQTHDTIATLAEDGTFKATIEISKPHMANLINGDAYLKLNLVPGANLNIKFDGIELKSGKAANVTITGEGSESSSLLLNMRNADTNNNLRAVLSLPTAEFEETVTSDAMLLSKMIEEFESSNPGNDTFIEMLRLEQKVLLAQKYDYFVMYHARFAPNDTLPIPEEYKTFSATIPTDNYEAFKEIRVYQQFVVNEHTSKIENQIKEEEIEERSAEFVNREIDIIKTLEVPQIVKDELGNRLLGSYTYQPDSIKNIMKERYTEIITNKKYTKAFTVLLAQLEKLQPGAIAPTFAYNDINGEKVTSEDLKGKVIYIDVWATWCGPCKAEIPHLKKMEEELHEQDIAFVSISVDNNKSAWEKMVAEKELKGYQLFAPNDWNSEIIKDYAIRGIPRFIMIDKEGKLVNANASRPSNPETKEKLIELANS</sequence>
<evidence type="ECO:0000256" key="6">
    <source>
        <dbReference type="SAM" id="SignalP"/>
    </source>
</evidence>
<comment type="subcellular location">
    <subcellularLocation>
        <location evidence="1">Cell envelope</location>
    </subcellularLocation>
</comment>
<feature type="region of interest" description="Disordered" evidence="5">
    <location>
        <begin position="447"/>
        <end position="466"/>
    </location>
</feature>
<accession>A0ABS5JS03</accession>
<evidence type="ECO:0000256" key="1">
    <source>
        <dbReference type="ARBA" id="ARBA00004196"/>
    </source>
</evidence>
<feature type="signal peptide" evidence="6">
    <location>
        <begin position="1"/>
        <end position="20"/>
    </location>
</feature>
<dbReference type="RefSeq" id="WP_212214402.1">
    <property type="nucleotide sequence ID" value="NZ_JAGUCO010000002.1"/>
</dbReference>
<feature type="domain" description="Thioredoxin" evidence="7">
    <location>
        <begin position="324"/>
        <end position="466"/>
    </location>
</feature>
<evidence type="ECO:0000256" key="5">
    <source>
        <dbReference type="SAM" id="MobiDB-lite"/>
    </source>
</evidence>
<dbReference type="EMBL" id="JAGUCO010000002">
    <property type="protein sequence ID" value="MBS2097683.1"/>
    <property type="molecule type" value="Genomic_DNA"/>
</dbReference>
<evidence type="ECO:0000259" key="7">
    <source>
        <dbReference type="PROSITE" id="PS51352"/>
    </source>
</evidence>
<evidence type="ECO:0000313" key="8">
    <source>
        <dbReference type="EMBL" id="MBS2097683.1"/>
    </source>
</evidence>
<evidence type="ECO:0000256" key="2">
    <source>
        <dbReference type="ARBA" id="ARBA00022748"/>
    </source>
</evidence>
<dbReference type="InterPro" id="IPR050553">
    <property type="entry name" value="Thioredoxin_ResA/DsbE_sf"/>
</dbReference>
<feature type="compositionally biased region" description="Basic and acidic residues" evidence="5">
    <location>
        <begin position="455"/>
        <end position="466"/>
    </location>
</feature>
<proteinExistence type="predicted"/>
<keyword evidence="2" id="KW-0201">Cytochrome c-type biogenesis</keyword>
<dbReference type="PROSITE" id="PS51352">
    <property type="entry name" value="THIOREDOXIN_2"/>
    <property type="match status" value="1"/>
</dbReference>
<dbReference type="PANTHER" id="PTHR42852:SF6">
    <property type="entry name" value="THIOL:DISULFIDE INTERCHANGE PROTEIN DSBE"/>
    <property type="match status" value="1"/>
</dbReference>
<dbReference type="Proteomes" id="UP000708576">
    <property type="component" value="Unassembled WGS sequence"/>
</dbReference>
<dbReference type="CDD" id="cd02966">
    <property type="entry name" value="TlpA_like_family"/>
    <property type="match status" value="1"/>
</dbReference>
<name>A0ABS5JS03_9BACT</name>
<dbReference type="Pfam" id="PF08534">
    <property type="entry name" value="Redoxin"/>
    <property type="match status" value="1"/>
</dbReference>
<gene>
    <name evidence="8" type="ORF">KEM10_05285</name>
</gene>
<keyword evidence="9" id="KW-1185">Reference proteome</keyword>
<keyword evidence="3" id="KW-1015">Disulfide bond</keyword>
<keyword evidence="6" id="KW-0732">Signal</keyword>
<reference evidence="8 9" key="1">
    <citation type="journal article" date="2015" name="Int. J. Syst. Evol. Microbiol.">
        <title>Carboxylicivirga linearis sp. nov., isolated from a sea cucumber culture pond.</title>
        <authorList>
            <person name="Wang F.Q."/>
            <person name="Zhou Y.X."/>
            <person name="Lin X.Z."/>
            <person name="Chen G.J."/>
            <person name="Du Z.J."/>
        </authorList>
    </citation>
    <scope>NUCLEOTIDE SEQUENCE [LARGE SCALE GENOMIC DNA]</scope>
    <source>
        <strain evidence="8 9">FB218</strain>
    </source>
</reference>
<evidence type="ECO:0000313" key="9">
    <source>
        <dbReference type="Proteomes" id="UP000708576"/>
    </source>
</evidence>
<dbReference type="Gene3D" id="3.40.30.10">
    <property type="entry name" value="Glutaredoxin"/>
    <property type="match status" value="1"/>
</dbReference>
<dbReference type="PROSITE" id="PS51257">
    <property type="entry name" value="PROKAR_LIPOPROTEIN"/>
    <property type="match status" value="1"/>
</dbReference>
<protein>
    <submittedName>
        <fullName evidence="8">TlpA family protein disulfide reductase</fullName>
    </submittedName>
</protein>
<evidence type="ECO:0000256" key="3">
    <source>
        <dbReference type="ARBA" id="ARBA00023157"/>
    </source>
</evidence>
<organism evidence="8 9">
    <name type="scientific">Carboxylicivirga linearis</name>
    <dbReference type="NCBI Taxonomy" id="1628157"/>
    <lineage>
        <taxon>Bacteria</taxon>
        <taxon>Pseudomonadati</taxon>
        <taxon>Bacteroidota</taxon>
        <taxon>Bacteroidia</taxon>
        <taxon>Marinilabiliales</taxon>
        <taxon>Marinilabiliaceae</taxon>
        <taxon>Carboxylicivirga</taxon>
    </lineage>
</organism>
<keyword evidence="4" id="KW-0676">Redox-active center</keyword>
<feature type="chain" id="PRO_5045167626" evidence="6">
    <location>
        <begin position="21"/>
        <end position="466"/>
    </location>
</feature>
<evidence type="ECO:0000256" key="4">
    <source>
        <dbReference type="ARBA" id="ARBA00023284"/>
    </source>
</evidence>
<dbReference type="PANTHER" id="PTHR42852">
    <property type="entry name" value="THIOL:DISULFIDE INTERCHANGE PROTEIN DSBE"/>
    <property type="match status" value="1"/>
</dbReference>
<comment type="caution">
    <text evidence="8">The sequence shown here is derived from an EMBL/GenBank/DDBJ whole genome shotgun (WGS) entry which is preliminary data.</text>
</comment>
<dbReference type="InterPro" id="IPR013766">
    <property type="entry name" value="Thioredoxin_domain"/>
</dbReference>
<dbReference type="InterPro" id="IPR036249">
    <property type="entry name" value="Thioredoxin-like_sf"/>
</dbReference>